<dbReference type="PANTHER" id="PTHR23407:SF1">
    <property type="entry name" value="5-FORMYLTETRAHYDROFOLATE CYCLO-LIGASE"/>
    <property type="match status" value="1"/>
</dbReference>
<evidence type="ECO:0000256" key="3">
    <source>
        <dbReference type="ARBA" id="ARBA00022840"/>
    </source>
</evidence>
<comment type="caution">
    <text evidence="6">The sequence shown here is derived from an EMBL/GenBank/DDBJ whole genome shotgun (WGS) entry which is preliminary data.</text>
</comment>
<keyword evidence="5" id="KW-0479">Metal-binding</keyword>
<protein>
    <recommendedName>
        <fullName evidence="5">5-formyltetrahydrofolate cyclo-ligase</fullName>
        <ecNumber evidence="5">6.3.3.2</ecNumber>
    </recommendedName>
</protein>
<keyword evidence="3 4" id="KW-0067">ATP-binding</keyword>
<name>A0A0R2ALP2_9LACO</name>
<dbReference type="EMBL" id="AYYQ01000031">
    <property type="protein sequence ID" value="KRM68094.1"/>
    <property type="molecule type" value="Genomic_DNA"/>
</dbReference>
<comment type="cofactor">
    <cofactor evidence="5">
        <name>Mg(2+)</name>
        <dbReference type="ChEBI" id="CHEBI:18420"/>
    </cofactor>
</comment>
<evidence type="ECO:0000256" key="1">
    <source>
        <dbReference type="ARBA" id="ARBA00010638"/>
    </source>
</evidence>
<feature type="binding site" evidence="4">
    <location>
        <begin position="129"/>
        <end position="137"/>
    </location>
    <ligand>
        <name>ATP</name>
        <dbReference type="ChEBI" id="CHEBI:30616"/>
    </ligand>
</feature>
<evidence type="ECO:0000256" key="2">
    <source>
        <dbReference type="ARBA" id="ARBA00022741"/>
    </source>
</evidence>
<dbReference type="InterPro" id="IPR037171">
    <property type="entry name" value="NagB/RpiA_transferase-like"/>
</dbReference>
<feature type="binding site" evidence="4">
    <location>
        <position position="52"/>
    </location>
    <ligand>
        <name>substrate</name>
    </ligand>
</feature>
<comment type="similarity">
    <text evidence="1 5">Belongs to the 5-formyltetrahydrofolate cyclo-ligase family.</text>
</comment>
<keyword evidence="2 4" id="KW-0547">Nucleotide-binding</keyword>
<accession>A0A0R2ALP2</accession>
<proteinExistence type="inferred from homology"/>
<dbReference type="Pfam" id="PF01812">
    <property type="entry name" value="5-FTHF_cyc-lig"/>
    <property type="match status" value="1"/>
</dbReference>
<evidence type="ECO:0000313" key="6">
    <source>
        <dbReference type="EMBL" id="KRM68094.1"/>
    </source>
</evidence>
<dbReference type="EC" id="6.3.3.2" evidence="5"/>
<dbReference type="GO" id="GO:0035999">
    <property type="term" value="P:tetrahydrofolate interconversion"/>
    <property type="evidence" value="ECO:0007669"/>
    <property type="project" value="TreeGrafter"/>
</dbReference>
<reference evidence="6 7" key="1">
    <citation type="journal article" date="2015" name="Genome Announc.">
        <title>Expanding the biotechnology potential of lactobacilli through comparative genomics of 213 strains and associated genera.</title>
        <authorList>
            <person name="Sun Z."/>
            <person name="Harris H.M."/>
            <person name="McCann A."/>
            <person name="Guo C."/>
            <person name="Argimon S."/>
            <person name="Zhang W."/>
            <person name="Yang X."/>
            <person name="Jeffery I.B."/>
            <person name="Cooney J.C."/>
            <person name="Kagawa T.F."/>
            <person name="Liu W."/>
            <person name="Song Y."/>
            <person name="Salvetti E."/>
            <person name="Wrobel A."/>
            <person name="Rasinkangas P."/>
            <person name="Parkhill J."/>
            <person name="Rea M.C."/>
            <person name="O'Sullivan O."/>
            <person name="Ritari J."/>
            <person name="Douillard F.P."/>
            <person name="Paul Ross R."/>
            <person name="Yang R."/>
            <person name="Briner A.E."/>
            <person name="Felis G.E."/>
            <person name="de Vos W.M."/>
            <person name="Barrangou R."/>
            <person name="Klaenhammer T.R."/>
            <person name="Caufield P.W."/>
            <person name="Cui Y."/>
            <person name="Zhang H."/>
            <person name="O'Toole P.W."/>
        </authorList>
    </citation>
    <scope>NUCLEOTIDE SEQUENCE [LARGE SCALE GENOMIC DNA]</scope>
    <source>
        <strain evidence="6 7">DSM 23829</strain>
    </source>
</reference>
<feature type="binding site" evidence="4">
    <location>
        <position position="47"/>
    </location>
    <ligand>
        <name>substrate</name>
    </ligand>
</feature>
<dbReference type="RefSeq" id="WP_054657160.1">
    <property type="nucleotide sequence ID" value="NZ_AYYQ01000031.1"/>
</dbReference>
<feature type="binding site" evidence="4">
    <location>
        <begin position="3"/>
        <end position="7"/>
    </location>
    <ligand>
        <name>ATP</name>
        <dbReference type="ChEBI" id="CHEBI:30616"/>
    </ligand>
</feature>
<keyword evidence="6" id="KW-0436">Ligase</keyword>
<evidence type="ECO:0000256" key="5">
    <source>
        <dbReference type="RuleBase" id="RU361279"/>
    </source>
</evidence>
<keyword evidence="7" id="KW-1185">Reference proteome</keyword>
<dbReference type="GO" id="GO:0009396">
    <property type="term" value="P:folic acid-containing compound biosynthetic process"/>
    <property type="evidence" value="ECO:0007669"/>
    <property type="project" value="TreeGrafter"/>
</dbReference>
<dbReference type="PANTHER" id="PTHR23407">
    <property type="entry name" value="ATPASE INHIBITOR/5-FORMYLTETRAHYDROFOLATE CYCLO-LIGASE"/>
    <property type="match status" value="1"/>
</dbReference>
<dbReference type="PIRSF" id="PIRSF006806">
    <property type="entry name" value="FTHF_cligase"/>
    <property type="match status" value="1"/>
</dbReference>
<evidence type="ECO:0000256" key="4">
    <source>
        <dbReference type="PIRSR" id="PIRSR006806-1"/>
    </source>
</evidence>
<evidence type="ECO:0000313" key="7">
    <source>
        <dbReference type="Proteomes" id="UP000052012"/>
    </source>
</evidence>
<dbReference type="InterPro" id="IPR024185">
    <property type="entry name" value="FTHF_cligase-like_sf"/>
</dbReference>
<dbReference type="GO" id="GO:0046872">
    <property type="term" value="F:metal ion binding"/>
    <property type="evidence" value="ECO:0007669"/>
    <property type="project" value="UniProtKB-KW"/>
</dbReference>
<dbReference type="Proteomes" id="UP000052012">
    <property type="component" value="Unassembled WGS sequence"/>
</dbReference>
<sequence length="177" mass="20504">MNKQEFRNEIIKKLNSANIFKQNYSSLYTKLFELDEFKNASTIAVTLNSKIEIDTFPIIEKCWKSGKQVVVPKTLSNHKMQFYLYNENTKLIKSKFGILEPVTAPIIYKQNIDLIVVPGLCFDKLSNNRLGFGGGYYDRYLADYEGFTVALATSYQLVETPKWVVNQFDIKINKIIY</sequence>
<dbReference type="SUPFAM" id="SSF100950">
    <property type="entry name" value="NagB/RpiA/CoA transferase-like"/>
    <property type="match status" value="1"/>
</dbReference>
<dbReference type="GO" id="GO:0030272">
    <property type="term" value="F:5-formyltetrahydrofolate cyclo-ligase activity"/>
    <property type="evidence" value="ECO:0007669"/>
    <property type="project" value="UniProtKB-EC"/>
</dbReference>
<keyword evidence="5" id="KW-0460">Magnesium</keyword>
<dbReference type="STRING" id="1423781.FD06_GL000212"/>
<organism evidence="6 7">
    <name type="scientific">Apilactobacillus ozensis DSM 23829 = JCM 17196</name>
    <dbReference type="NCBI Taxonomy" id="1423781"/>
    <lineage>
        <taxon>Bacteria</taxon>
        <taxon>Bacillati</taxon>
        <taxon>Bacillota</taxon>
        <taxon>Bacilli</taxon>
        <taxon>Lactobacillales</taxon>
        <taxon>Lactobacillaceae</taxon>
        <taxon>Apilactobacillus</taxon>
    </lineage>
</organism>
<dbReference type="AlphaFoldDB" id="A0A0R2ALP2"/>
<comment type="catalytic activity">
    <reaction evidence="5">
        <text>(6S)-5-formyl-5,6,7,8-tetrahydrofolate + ATP = (6R)-5,10-methenyltetrahydrofolate + ADP + phosphate</text>
        <dbReference type="Rhea" id="RHEA:10488"/>
        <dbReference type="ChEBI" id="CHEBI:30616"/>
        <dbReference type="ChEBI" id="CHEBI:43474"/>
        <dbReference type="ChEBI" id="CHEBI:57455"/>
        <dbReference type="ChEBI" id="CHEBI:57457"/>
        <dbReference type="ChEBI" id="CHEBI:456216"/>
        <dbReference type="EC" id="6.3.3.2"/>
    </reaction>
</comment>
<gene>
    <name evidence="6" type="ORF">FD06_GL000212</name>
</gene>
<dbReference type="Gene3D" id="3.40.50.10420">
    <property type="entry name" value="NagB/RpiA/CoA transferase-like"/>
    <property type="match status" value="1"/>
</dbReference>
<dbReference type="OrthoDB" id="9801938at2"/>
<dbReference type="NCBIfam" id="TIGR02727">
    <property type="entry name" value="MTHFS_bact"/>
    <property type="match status" value="1"/>
</dbReference>
<dbReference type="GO" id="GO:0005524">
    <property type="term" value="F:ATP binding"/>
    <property type="evidence" value="ECO:0007669"/>
    <property type="project" value="UniProtKB-KW"/>
</dbReference>
<dbReference type="PATRIC" id="fig|1423781.4.peg.214"/>
<dbReference type="InterPro" id="IPR002698">
    <property type="entry name" value="FTHF_cligase"/>
</dbReference>